<dbReference type="Proteomes" id="UP001060085">
    <property type="component" value="Linkage Group LG03"/>
</dbReference>
<sequence>MATAARLVVILLPLLALFFSATYVTATRIAPAPAAVEEGSIETVCKNTYDDQYCVHLLKPLVIPTTNFSSLKWNRAVLSKAITRARIAREFMTKHAQGSELGFKQHSVLKDCLDNMDTSVELLQLAAREYVEVYNKFYGILDFELHKSYVKSLMETASYELEICNNSLQGSKIEVMSEVKSQADGAYKANKIAADVVLSVNVRGGIKP</sequence>
<reference evidence="2" key="1">
    <citation type="journal article" date="2023" name="Nat. Plants">
        <title>Single-cell RNA sequencing provides a high-resolution roadmap for understanding the multicellular compartmentation of specialized metabolism.</title>
        <authorList>
            <person name="Sun S."/>
            <person name="Shen X."/>
            <person name="Li Y."/>
            <person name="Li Y."/>
            <person name="Wang S."/>
            <person name="Li R."/>
            <person name="Zhang H."/>
            <person name="Shen G."/>
            <person name="Guo B."/>
            <person name="Wei J."/>
            <person name="Xu J."/>
            <person name="St-Pierre B."/>
            <person name="Chen S."/>
            <person name="Sun C."/>
        </authorList>
    </citation>
    <scope>NUCLEOTIDE SEQUENCE [LARGE SCALE GENOMIC DNA]</scope>
</reference>
<organism evidence="1 2">
    <name type="scientific">Catharanthus roseus</name>
    <name type="common">Madagascar periwinkle</name>
    <name type="synonym">Vinca rosea</name>
    <dbReference type="NCBI Taxonomy" id="4058"/>
    <lineage>
        <taxon>Eukaryota</taxon>
        <taxon>Viridiplantae</taxon>
        <taxon>Streptophyta</taxon>
        <taxon>Embryophyta</taxon>
        <taxon>Tracheophyta</taxon>
        <taxon>Spermatophyta</taxon>
        <taxon>Magnoliopsida</taxon>
        <taxon>eudicotyledons</taxon>
        <taxon>Gunneridae</taxon>
        <taxon>Pentapetalae</taxon>
        <taxon>asterids</taxon>
        <taxon>lamiids</taxon>
        <taxon>Gentianales</taxon>
        <taxon>Apocynaceae</taxon>
        <taxon>Rauvolfioideae</taxon>
        <taxon>Vinceae</taxon>
        <taxon>Catharanthinae</taxon>
        <taxon>Catharanthus</taxon>
    </lineage>
</organism>
<evidence type="ECO:0000313" key="1">
    <source>
        <dbReference type="EMBL" id="KAI5670250.1"/>
    </source>
</evidence>
<keyword evidence="2" id="KW-1185">Reference proteome</keyword>
<evidence type="ECO:0000313" key="2">
    <source>
        <dbReference type="Proteomes" id="UP001060085"/>
    </source>
</evidence>
<name>A0ACC0BC67_CATRO</name>
<protein>
    <submittedName>
        <fullName evidence="1">Uncharacterized protein</fullName>
    </submittedName>
</protein>
<gene>
    <name evidence="1" type="ORF">M9H77_10614</name>
</gene>
<comment type="caution">
    <text evidence="1">The sequence shown here is derived from an EMBL/GenBank/DDBJ whole genome shotgun (WGS) entry which is preliminary data.</text>
</comment>
<accession>A0ACC0BC67</accession>
<dbReference type="EMBL" id="CM044703">
    <property type="protein sequence ID" value="KAI5670250.1"/>
    <property type="molecule type" value="Genomic_DNA"/>
</dbReference>
<proteinExistence type="predicted"/>